<evidence type="ECO:0000313" key="2">
    <source>
        <dbReference type="Proteomes" id="UP000198481"/>
    </source>
</evidence>
<dbReference type="EMBL" id="LT629762">
    <property type="protein sequence ID" value="SDT52475.1"/>
    <property type="molecule type" value="Genomic_DNA"/>
</dbReference>
<sequence>MTDVGTEGLATQWAVIALINALNKSDGAHIVSAAKEEVLSQLGLLGDRPGINADELRKSLENIFAQAGK</sequence>
<organism evidence="1 2">
    <name type="scientific">Pseudomonas prosekii</name>
    <dbReference type="NCBI Taxonomy" id="1148509"/>
    <lineage>
        <taxon>Bacteria</taxon>
        <taxon>Pseudomonadati</taxon>
        <taxon>Pseudomonadota</taxon>
        <taxon>Gammaproteobacteria</taxon>
        <taxon>Pseudomonadales</taxon>
        <taxon>Pseudomonadaceae</taxon>
        <taxon>Pseudomonas</taxon>
    </lineage>
</organism>
<proteinExistence type="predicted"/>
<evidence type="ECO:0000313" key="1">
    <source>
        <dbReference type="EMBL" id="SDT52475.1"/>
    </source>
</evidence>
<dbReference type="AlphaFoldDB" id="A0A1H2B2J9"/>
<dbReference type="STRING" id="1148509.SAMN05216222_4880"/>
<dbReference type="RefSeq" id="WP_092280036.1">
    <property type="nucleotide sequence ID" value="NZ_LT629762.1"/>
</dbReference>
<gene>
    <name evidence="1" type="ORF">SAMN05216222_4880</name>
</gene>
<name>A0A1H2B2J9_9PSED</name>
<protein>
    <submittedName>
        <fullName evidence="1">Uncharacterized protein</fullName>
    </submittedName>
</protein>
<reference evidence="2" key="1">
    <citation type="submission" date="2016-10" db="EMBL/GenBank/DDBJ databases">
        <authorList>
            <person name="Varghese N."/>
            <person name="Submissions S."/>
        </authorList>
    </citation>
    <scope>NUCLEOTIDE SEQUENCE [LARGE SCALE GENOMIC DNA]</scope>
    <source>
        <strain evidence="2">LMG 26867</strain>
    </source>
</reference>
<dbReference type="Proteomes" id="UP000198481">
    <property type="component" value="Chromosome I"/>
</dbReference>
<accession>A0A1H2B2J9</accession>